<dbReference type="RefSeq" id="WP_022501807.1">
    <property type="nucleotide sequence ID" value="NZ_DAWCMB010000311.1"/>
</dbReference>
<comment type="caution">
    <text evidence="1">The sequence shown here is derived from an EMBL/GenBank/DDBJ whole genome shotgun (WGS) entry which is preliminary data.</text>
</comment>
<dbReference type="InterPro" id="IPR022476">
    <property type="entry name" value="Spore_YabP/YqfC"/>
</dbReference>
<protein>
    <submittedName>
        <fullName evidence="1">YabP/YqfC family sporulation protein</fullName>
    </submittedName>
</protein>
<evidence type="ECO:0000313" key="2">
    <source>
        <dbReference type="Proteomes" id="UP001442364"/>
    </source>
</evidence>
<proteinExistence type="predicted"/>
<evidence type="ECO:0000313" key="1">
    <source>
        <dbReference type="EMBL" id="MEQ2378549.1"/>
    </source>
</evidence>
<reference evidence="1 2" key="1">
    <citation type="submission" date="2024-03" db="EMBL/GenBank/DDBJ databases">
        <title>Human intestinal bacterial collection.</title>
        <authorList>
            <person name="Pauvert C."/>
            <person name="Hitch T.C.A."/>
            <person name="Clavel T."/>
        </authorList>
    </citation>
    <scope>NUCLEOTIDE SEQUENCE [LARGE SCALE GENOMIC DNA]</scope>
    <source>
        <strain evidence="1 2">CLA-AA-H255</strain>
    </source>
</reference>
<gene>
    <name evidence="1" type="ORF">WMO14_01435</name>
</gene>
<organism evidence="1 2">
    <name type="scientific">[Lactobacillus] rogosae</name>
    <dbReference type="NCBI Taxonomy" id="706562"/>
    <lineage>
        <taxon>Bacteria</taxon>
        <taxon>Bacillati</taxon>
        <taxon>Bacillota</taxon>
        <taxon>Clostridia</taxon>
        <taxon>Lachnospirales</taxon>
        <taxon>Lachnospiraceae</taxon>
        <taxon>Lachnospira</taxon>
    </lineage>
</organism>
<keyword evidence="2" id="KW-1185">Reference proteome</keyword>
<name>A0ABV1BSU5_9FIRM</name>
<dbReference type="Pfam" id="PF07873">
    <property type="entry name" value="YabP"/>
    <property type="match status" value="1"/>
</dbReference>
<dbReference type="Proteomes" id="UP001442364">
    <property type="component" value="Unassembled WGS sequence"/>
</dbReference>
<dbReference type="EMBL" id="JBBMER010000001">
    <property type="protein sequence ID" value="MEQ2378549.1"/>
    <property type="molecule type" value="Genomic_DNA"/>
</dbReference>
<accession>A0ABV1BSU5</accession>
<sequence length="86" mass="9848">MGKFRCAKDVRSVVMPQSVTMPILTVIGNKEMYIENFKSIMEYECDSVKVITRRGIVHVKGSDLDIGYLDMDEISIKGRIKEITFE</sequence>